<organism evidence="3">
    <name type="scientific">Burkholderia stagnalis</name>
    <dbReference type="NCBI Taxonomy" id="1503054"/>
    <lineage>
        <taxon>Bacteria</taxon>
        <taxon>Pseudomonadati</taxon>
        <taxon>Pseudomonadota</taxon>
        <taxon>Betaproteobacteria</taxon>
        <taxon>Burkholderiales</taxon>
        <taxon>Burkholderiaceae</taxon>
        <taxon>Burkholderia</taxon>
        <taxon>Burkholderia cepacia complex</taxon>
    </lineage>
</organism>
<sequence length="158" mass="17575">MIGKCRAWLFAAGVTLLASGCASGPQYSEMAKSIPPLASDHGRIYFYRTNMLFGAAIQPQIKLNDEAVGRSQLGSFFYVDKLPGNYKVTTTTETEEAVTFKLDAGETKYVRTYATMGVLVYRVVPSLEDEAVGMGRIRELKYSVDNTPADQQKWNRQK</sequence>
<dbReference type="Proteomes" id="UP000281098">
    <property type="component" value="Unassembled WGS sequence"/>
</dbReference>
<dbReference type="RefSeq" id="WP_059892390.1">
    <property type="nucleotide sequence ID" value="NZ_CP013461.1"/>
</dbReference>
<comment type="caution">
    <text evidence="3">The sequence shown here is derived from an EMBL/GenBank/DDBJ whole genome shotgun (WGS) entry which is preliminary data.</text>
</comment>
<proteinExistence type="predicted"/>
<dbReference type="InterPro" id="IPR022548">
    <property type="entry name" value="DUF2846"/>
</dbReference>
<keyword evidence="6" id="KW-1185">Reference proteome</keyword>
<evidence type="ECO:0000313" key="3">
    <source>
        <dbReference type="EMBL" id="KWA58513.1"/>
    </source>
</evidence>
<dbReference type="STRING" id="1503054.WT74_22605"/>
<evidence type="ECO:0000313" key="4">
    <source>
        <dbReference type="EMBL" id="RQY86261.1"/>
    </source>
</evidence>
<reference evidence="3 5" key="1">
    <citation type="submission" date="2015-11" db="EMBL/GenBank/DDBJ databases">
        <title>Expanding the genomic diversity of Burkholderia species for the development of highly accurate diagnostics.</title>
        <authorList>
            <person name="Sahl J."/>
            <person name="Keim P."/>
            <person name="Wagner D."/>
        </authorList>
    </citation>
    <scope>NUCLEOTIDE SEQUENCE [LARGE SCALE GENOMIC DNA]</scope>
    <source>
        <strain evidence="3 5">MSMB1960WGS</strain>
    </source>
</reference>
<dbReference type="InterPro" id="IPR016596">
    <property type="entry name" value="UCP012335"/>
</dbReference>
<dbReference type="KEGG" id="bstg:WT74_22605"/>
<dbReference type="Proteomes" id="UP000068603">
    <property type="component" value="Unassembled WGS sequence"/>
</dbReference>
<protein>
    <submittedName>
        <fullName evidence="4">DUF2846 domain-containing protein</fullName>
    </submittedName>
</protein>
<keyword evidence="1" id="KW-0732">Signal</keyword>
<evidence type="ECO:0000313" key="6">
    <source>
        <dbReference type="Proteomes" id="UP000281098"/>
    </source>
</evidence>
<feature type="chain" id="PRO_5044548031" evidence="1">
    <location>
        <begin position="25"/>
        <end position="158"/>
    </location>
</feature>
<dbReference type="EMBL" id="QTPM01000045">
    <property type="protein sequence ID" value="RQY86261.1"/>
    <property type="molecule type" value="Genomic_DNA"/>
</dbReference>
<name>A0A119XCU6_9BURK</name>
<evidence type="ECO:0000313" key="5">
    <source>
        <dbReference type="Proteomes" id="UP000068603"/>
    </source>
</evidence>
<feature type="signal peptide" evidence="1">
    <location>
        <begin position="1"/>
        <end position="24"/>
    </location>
</feature>
<reference evidence="4 6" key="2">
    <citation type="submission" date="2018-08" db="EMBL/GenBank/DDBJ databases">
        <title>Comparative analysis of Burkholderia isolates from Puerto Rico.</title>
        <authorList>
            <person name="Hall C."/>
            <person name="Sahl J."/>
            <person name="Wagner D."/>
        </authorList>
    </citation>
    <scope>NUCLEOTIDE SEQUENCE [LARGE SCALE GENOMIC DNA]</scope>
    <source>
        <strain evidence="4 6">Bp8966</strain>
    </source>
</reference>
<dbReference type="Pfam" id="PF11008">
    <property type="entry name" value="DUF2846"/>
    <property type="match status" value="1"/>
</dbReference>
<evidence type="ECO:0000256" key="1">
    <source>
        <dbReference type="SAM" id="SignalP"/>
    </source>
</evidence>
<dbReference type="EMBL" id="LPHB01000056">
    <property type="protein sequence ID" value="KWA58513.1"/>
    <property type="molecule type" value="Genomic_DNA"/>
</dbReference>
<dbReference type="GeneID" id="93056826"/>
<feature type="domain" description="DUF2846" evidence="2">
    <location>
        <begin position="39"/>
        <end position="117"/>
    </location>
</feature>
<dbReference type="PROSITE" id="PS51257">
    <property type="entry name" value="PROKAR_LIPOPROTEIN"/>
    <property type="match status" value="1"/>
</dbReference>
<dbReference type="AlphaFoldDB" id="A0A119XCU6"/>
<evidence type="ECO:0000259" key="2">
    <source>
        <dbReference type="Pfam" id="PF11008"/>
    </source>
</evidence>
<gene>
    <name evidence="4" type="ORF">DF017_27400</name>
    <name evidence="3" type="ORF">WT44_20220</name>
</gene>
<dbReference type="PIRSF" id="PIRSF012335">
    <property type="entry name" value="UCP012335"/>
    <property type="match status" value="1"/>
</dbReference>
<accession>A0A119XCU6</accession>